<feature type="non-terminal residue" evidence="2">
    <location>
        <position position="77"/>
    </location>
</feature>
<proteinExistence type="predicted"/>
<feature type="compositionally biased region" description="Low complexity" evidence="1">
    <location>
        <begin position="45"/>
        <end position="55"/>
    </location>
</feature>
<feature type="region of interest" description="Disordered" evidence="1">
    <location>
        <begin position="45"/>
        <end position="77"/>
    </location>
</feature>
<evidence type="ECO:0000256" key="1">
    <source>
        <dbReference type="SAM" id="MobiDB-lite"/>
    </source>
</evidence>
<name>A0ABD0RYC4_CIRMR</name>
<feature type="non-terminal residue" evidence="2">
    <location>
        <position position="1"/>
    </location>
</feature>
<dbReference type="EMBL" id="JAMKFB020000001">
    <property type="protein sequence ID" value="KAL0202265.1"/>
    <property type="molecule type" value="Genomic_DNA"/>
</dbReference>
<comment type="caution">
    <text evidence="2">The sequence shown here is derived from an EMBL/GenBank/DDBJ whole genome shotgun (WGS) entry which is preliminary data.</text>
</comment>
<sequence length="77" mass="8697">FICGCGWKPRSCCAAGFPEALERHGSPELHVRVSELRRLVQQRLPQPQTRAALQRQQRRGADTAKCTLHPAHARRLS</sequence>
<keyword evidence="3" id="KW-1185">Reference proteome</keyword>
<gene>
    <name evidence="2" type="ORF">M9458_000283</name>
</gene>
<organism evidence="2 3">
    <name type="scientific">Cirrhinus mrigala</name>
    <name type="common">Mrigala</name>
    <dbReference type="NCBI Taxonomy" id="683832"/>
    <lineage>
        <taxon>Eukaryota</taxon>
        <taxon>Metazoa</taxon>
        <taxon>Chordata</taxon>
        <taxon>Craniata</taxon>
        <taxon>Vertebrata</taxon>
        <taxon>Euteleostomi</taxon>
        <taxon>Actinopterygii</taxon>
        <taxon>Neopterygii</taxon>
        <taxon>Teleostei</taxon>
        <taxon>Ostariophysi</taxon>
        <taxon>Cypriniformes</taxon>
        <taxon>Cyprinidae</taxon>
        <taxon>Labeoninae</taxon>
        <taxon>Labeonini</taxon>
        <taxon>Cirrhinus</taxon>
    </lineage>
</organism>
<protein>
    <submittedName>
        <fullName evidence="2">Uncharacterized protein</fullName>
    </submittedName>
</protein>
<dbReference type="AlphaFoldDB" id="A0ABD0RYC4"/>
<evidence type="ECO:0000313" key="2">
    <source>
        <dbReference type="EMBL" id="KAL0202265.1"/>
    </source>
</evidence>
<dbReference type="Proteomes" id="UP001529510">
    <property type="component" value="Unassembled WGS sequence"/>
</dbReference>
<reference evidence="2 3" key="1">
    <citation type="submission" date="2024-05" db="EMBL/GenBank/DDBJ databases">
        <title>Genome sequencing and assembly of Indian major carp, Cirrhinus mrigala (Hamilton, 1822).</title>
        <authorList>
            <person name="Mohindra V."/>
            <person name="Chowdhury L.M."/>
            <person name="Lal K."/>
            <person name="Jena J.K."/>
        </authorList>
    </citation>
    <scope>NUCLEOTIDE SEQUENCE [LARGE SCALE GENOMIC DNA]</scope>
    <source>
        <strain evidence="2">CM1030</strain>
        <tissue evidence="2">Blood</tissue>
    </source>
</reference>
<evidence type="ECO:0000313" key="3">
    <source>
        <dbReference type="Proteomes" id="UP001529510"/>
    </source>
</evidence>
<accession>A0ABD0RYC4</accession>